<keyword evidence="16 22" id="KW-0376">Hydrogen peroxide</keyword>
<dbReference type="InterPro" id="IPR019794">
    <property type="entry name" value="Peroxidases_AS"/>
</dbReference>
<dbReference type="Pfam" id="PF00141">
    <property type="entry name" value="peroxidase"/>
    <property type="match status" value="1"/>
</dbReference>
<evidence type="ECO:0000256" key="4">
    <source>
        <dbReference type="ARBA" id="ARBA00006873"/>
    </source>
</evidence>
<keyword evidence="11 19" id="KW-0106">Calcium</keyword>
<evidence type="ECO:0000256" key="23">
    <source>
        <dbReference type="SAM" id="MobiDB-lite"/>
    </source>
</evidence>
<dbReference type="PRINTS" id="PR00461">
    <property type="entry name" value="PLPEROXIDASE"/>
</dbReference>
<protein>
    <recommendedName>
        <fullName evidence="5 22">Peroxidase</fullName>
        <ecNumber evidence="5 22">1.11.1.7</ecNumber>
    </recommendedName>
</protein>
<evidence type="ECO:0000256" key="9">
    <source>
        <dbReference type="ARBA" id="ARBA00022723"/>
    </source>
</evidence>
<feature type="region of interest" description="Disordered" evidence="23">
    <location>
        <begin position="53"/>
        <end position="110"/>
    </location>
</feature>
<comment type="function">
    <text evidence="2">Removal of H(2)O(2), oxidation of toxic reductants, biosynthesis and degradation of lignin, suberization, auxin catabolism, response to environmental stresses such as wounding, pathogen attack and oxidative stress. These functions might be dependent on each isozyme/isoform in each plant tissue.</text>
</comment>
<feature type="binding site" evidence="19">
    <location>
        <position position="176"/>
    </location>
    <ligand>
        <name>Ca(2+)</name>
        <dbReference type="ChEBI" id="CHEBI:29108"/>
        <label>1</label>
    </ligand>
</feature>
<dbReference type="InterPro" id="IPR002016">
    <property type="entry name" value="Haem_peroxidase"/>
</dbReference>
<evidence type="ECO:0000256" key="11">
    <source>
        <dbReference type="ARBA" id="ARBA00022837"/>
    </source>
</evidence>
<feature type="binding site" evidence="19">
    <location>
        <position position="154"/>
    </location>
    <ligand>
        <name>Ca(2+)</name>
        <dbReference type="ChEBI" id="CHEBI:29108"/>
        <label>1</label>
    </ligand>
</feature>
<dbReference type="PROSITE" id="PS00436">
    <property type="entry name" value="PEROXIDASE_2"/>
    <property type="match status" value="1"/>
</dbReference>
<dbReference type="Proteomes" id="UP001632038">
    <property type="component" value="Unassembled WGS sequence"/>
</dbReference>
<feature type="signal peptide" evidence="22">
    <location>
        <begin position="1"/>
        <end position="23"/>
    </location>
</feature>
<feature type="binding site" evidence="19">
    <location>
        <position position="336"/>
    </location>
    <ligand>
        <name>Ca(2+)</name>
        <dbReference type="ChEBI" id="CHEBI:29108"/>
        <label>2</label>
    </ligand>
</feature>
<evidence type="ECO:0000256" key="19">
    <source>
        <dbReference type="PIRSR" id="PIRSR600823-3"/>
    </source>
</evidence>
<feature type="binding site" evidence="19">
    <location>
        <position position="159"/>
    </location>
    <ligand>
        <name>Ca(2+)</name>
        <dbReference type="ChEBI" id="CHEBI:29108"/>
        <label>1</label>
    </ligand>
</feature>
<dbReference type="GO" id="GO:0006979">
    <property type="term" value="P:response to oxidative stress"/>
    <property type="evidence" value="ECO:0007669"/>
    <property type="project" value="UniProtKB-UniRule"/>
</dbReference>
<proteinExistence type="inferred from homology"/>
<evidence type="ECO:0000256" key="6">
    <source>
        <dbReference type="ARBA" id="ARBA00022525"/>
    </source>
</evidence>
<dbReference type="PANTHER" id="PTHR31517">
    <property type="match status" value="1"/>
</dbReference>
<evidence type="ECO:0000256" key="16">
    <source>
        <dbReference type="ARBA" id="ARBA00023324"/>
    </source>
</evidence>
<evidence type="ECO:0000256" key="3">
    <source>
        <dbReference type="ARBA" id="ARBA00004613"/>
    </source>
</evidence>
<keyword evidence="26" id="KW-1185">Reference proteome</keyword>
<keyword evidence="14 21" id="KW-1015">Disulfide bond</keyword>
<evidence type="ECO:0000256" key="8">
    <source>
        <dbReference type="ARBA" id="ARBA00022617"/>
    </source>
</evidence>
<comment type="similarity">
    <text evidence="4">Belongs to the peroxidase family. Ascorbate peroxidase subfamily.</text>
</comment>
<keyword evidence="10 22" id="KW-0732">Signal</keyword>
<evidence type="ECO:0000256" key="7">
    <source>
        <dbReference type="ARBA" id="ARBA00022559"/>
    </source>
</evidence>
<comment type="cofactor">
    <cofactor evidence="19 22">
        <name>heme b</name>
        <dbReference type="ChEBI" id="CHEBI:60344"/>
    </cofactor>
    <text evidence="19 22">Binds 1 heme b (iron(II)-protoporphyrin IX) group per subunit.</text>
</comment>
<dbReference type="Gene3D" id="1.10.520.10">
    <property type="match status" value="1"/>
</dbReference>
<feature type="binding site" description="axial binding residue" evidence="19">
    <location>
        <position position="281"/>
    </location>
    <ligand>
        <name>heme b</name>
        <dbReference type="ChEBI" id="CHEBI:60344"/>
    </ligand>
    <ligandPart>
        <name>Fe</name>
        <dbReference type="ChEBI" id="CHEBI:18248"/>
    </ligandPart>
</feature>
<feature type="domain" description="Plant heme peroxidase family profile" evidence="24">
    <location>
        <begin position="112"/>
        <end position="408"/>
    </location>
</feature>
<dbReference type="EMBL" id="JAVIJP010000013">
    <property type="protein sequence ID" value="KAL3644499.1"/>
    <property type="molecule type" value="Genomic_DNA"/>
</dbReference>
<evidence type="ECO:0000256" key="5">
    <source>
        <dbReference type="ARBA" id="ARBA00012313"/>
    </source>
</evidence>
<feature type="disulfide bond" evidence="21">
    <location>
        <begin position="209"/>
        <end position="404"/>
    </location>
</feature>
<keyword evidence="7 22" id="KW-0575">Peroxidase</keyword>
<evidence type="ECO:0000256" key="22">
    <source>
        <dbReference type="RuleBase" id="RU362060"/>
    </source>
</evidence>
<dbReference type="GO" id="GO:0020037">
    <property type="term" value="F:heme binding"/>
    <property type="evidence" value="ECO:0007669"/>
    <property type="project" value="UniProtKB-UniRule"/>
</dbReference>
<dbReference type="PRINTS" id="PR00458">
    <property type="entry name" value="PEROXIDASE"/>
</dbReference>
<evidence type="ECO:0000256" key="18">
    <source>
        <dbReference type="PIRSR" id="PIRSR600823-2"/>
    </source>
</evidence>
<dbReference type="PROSITE" id="PS50873">
    <property type="entry name" value="PEROXIDASE_4"/>
    <property type="match status" value="1"/>
</dbReference>
<evidence type="ECO:0000256" key="15">
    <source>
        <dbReference type="ARBA" id="ARBA00023180"/>
    </source>
</evidence>
<comment type="catalytic activity">
    <reaction evidence="1 22">
        <text>2 a phenolic donor + H2O2 = 2 a phenolic radical donor + 2 H2O</text>
        <dbReference type="Rhea" id="RHEA:56136"/>
        <dbReference type="ChEBI" id="CHEBI:15377"/>
        <dbReference type="ChEBI" id="CHEBI:16240"/>
        <dbReference type="ChEBI" id="CHEBI:139520"/>
        <dbReference type="ChEBI" id="CHEBI:139521"/>
        <dbReference type="EC" id="1.11.1.7"/>
    </reaction>
</comment>
<keyword evidence="12 22" id="KW-0560">Oxidoreductase</keyword>
<evidence type="ECO:0000259" key="24">
    <source>
        <dbReference type="PROSITE" id="PS50873"/>
    </source>
</evidence>
<dbReference type="FunFam" id="1.10.420.10:FF:000001">
    <property type="entry name" value="Peroxidase"/>
    <property type="match status" value="1"/>
</dbReference>
<accession>A0ABD3DUD8</accession>
<keyword evidence="9 19" id="KW-0479">Metal-binding</keyword>
<feature type="compositionally biased region" description="Pro residues" evidence="23">
    <location>
        <begin position="87"/>
        <end position="100"/>
    </location>
</feature>
<dbReference type="CDD" id="cd00693">
    <property type="entry name" value="secretory_peroxidase"/>
    <property type="match status" value="1"/>
</dbReference>
<evidence type="ECO:0000256" key="17">
    <source>
        <dbReference type="PIRSR" id="PIRSR600823-1"/>
    </source>
</evidence>
<dbReference type="AlphaFoldDB" id="A0ABD3DUD8"/>
<feature type="disulfide bond" evidence="21">
    <location>
        <begin position="288"/>
        <end position="318"/>
    </location>
</feature>
<dbReference type="EC" id="1.11.1.7" evidence="5 22"/>
<evidence type="ECO:0000256" key="21">
    <source>
        <dbReference type="PIRSR" id="PIRSR600823-5"/>
    </source>
</evidence>
<dbReference type="FunFam" id="1.10.520.10:FF:000006">
    <property type="entry name" value="Peroxidase"/>
    <property type="match status" value="1"/>
</dbReference>
<dbReference type="InterPro" id="IPR033905">
    <property type="entry name" value="Secretory_peroxidase"/>
</dbReference>
<feature type="binding site" evidence="19">
    <location>
        <position position="157"/>
    </location>
    <ligand>
        <name>Ca(2+)</name>
        <dbReference type="ChEBI" id="CHEBI:29108"/>
        <label>1</label>
    </ligand>
</feature>
<evidence type="ECO:0000256" key="12">
    <source>
        <dbReference type="ARBA" id="ARBA00023002"/>
    </source>
</evidence>
<dbReference type="PANTHER" id="PTHR31517:SF84">
    <property type="entry name" value="PEROXIDASE"/>
    <property type="match status" value="1"/>
</dbReference>
<feature type="chain" id="PRO_5044525294" description="Peroxidase" evidence="22">
    <location>
        <begin position="24"/>
        <end position="408"/>
    </location>
</feature>
<dbReference type="GO" id="GO:0005576">
    <property type="term" value="C:extracellular region"/>
    <property type="evidence" value="ECO:0007669"/>
    <property type="project" value="UniProtKB-SubCell"/>
</dbReference>
<feature type="site" description="Transition state stabilizer" evidence="20">
    <location>
        <position position="149"/>
    </location>
</feature>
<keyword evidence="6 22" id="KW-0964">Secreted</keyword>
<feature type="active site" description="Proton acceptor" evidence="17">
    <location>
        <position position="153"/>
    </location>
</feature>
<organism evidence="25 26">
    <name type="scientific">Castilleja foliolosa</name>
    <dbReference type="NCBI Taxonomy" id="1961234"/>
    <lineage>
        <taxon>Eukaryota</taxon>
        <taxon>Viridiplantae</taxon>
        <taxon>Streptophyta</taxon>
        <taxon>Embryophyta</taxon>
        <taxon>Tracheophyta</taxon>
        <taxon>Spermatophyta</taxon>
        <taxon>Magnoliopsida</taxon>
        <taxon>eudicotyledons</taxon>
        <taxon>Gunneridae</taxon>
        <taxon>Pentapetalae</taxon>
        <taxon>asterids</taxon>
        <taxon>lamiids</taxon>
        <taxon>Lamiales</taxon>
        <taxon>Orobanchaceae</taxon>
        <taxon>Pedicularideae</taxon>
        <taxon>Castillejinae</taxon>
        <taxon>Castilleja</taxon>
    </lineage>
</organism>
<dbReference type="InterPro" id="IPR019793">
    <property type="entry name" value="Peroxidases_heam-ligand_BS"/>
</dbReference>
<feature type="disulfide bond" evidence="21">
    <location>
        <begin position="155"/>
        <end position="160"/>
    </location>
</feature>
<comment type="similarity">
    <text evidence="22">Belongs to the peroxidase family. Classical plant (class III) peroxidase subfamily.</text>
</comment>
<feature type="binding site" evidence="19">
    <location>
        <position position="163"/>
    </location>
    <ligand>
        <name>Ca(2+)</name>
        <dbReference type="ChEBI" id="CHEBI:29108"/>
        <label>1</label>
    </ligand>
</feature>
<reference evidence="26" key="1">
    <citation type="journal article" date="2024" name="IScience">
        <title>Strigolactones Initiate the Formation of Haustorium-like Structures in Castilleja.</title>
        <authorList>
            <person name="Buerger M."/>
            <person name="Peterson D."/>
            <person name="Chory J."/>
        </authorList>
    </citation>
    <scope>NUCLEOTIDE SEQUENCE [LARGE SCALE GENOMIC DNA]</scope>
</reference>
<comment type="caution">
    <text evidence="25">The sequence shown here is derived from an EMBL/GenBank/DDBJ whole genome shotgun (WGS) entry which is preliminary data.</text>
</comment>
<dbReference type="GO" id="GO:0046872">
    <property type="term" value="F:metal ion binding"/>
    <property type="evidence" value="ECO:0007669"/>
    <property type="project" value="UniProtKB-UniRule"/>
</dbReference>
<evidence type="ECO:0000256" key="14">
    <source>
        <dbReference type="ARBA" id="ARBA00023157"/>
    </source>
</evidence>
<sequence length="408" mass="44804">MANRGSILAALFLLCAILPLLASANFHIPFPTLPDPSKDTDDFARIVKGIEGGESFPGFSQPGEQYNEPGKPIGEEPEPEPIQGPVEPLPIPGPEEPQPEPGLGEPQLKPGALQEGFYQQSCPQAEKIVNEVINKIFQKDPTIAPALVRLFFHDCFVTGCDASILLDRTPSGEDVEKKASQNGMFVRGFEAIDEIKDRIEAECPGVVSCADVLAFANRDALVYTGVPSFKVAAGRRDGLASLSKNSELNLPFPESTAQQMTELFQRKGMTLEEMIVLIGAHSIGAAHCTVVAGRFRDPEKSKVIDHGYLIKMQLMTMCQNDTQDLAFDPYSQQKMDSRFYKELLKNRALLESDQNLVLQPNANGFMEKYVNDQKGWLTSFTAAITKLGGIEVLTGNQGEIRKQCRFVN</sequence>
<keyword evidence="15" id="KW-0325">Glycoprotein</keyword>
<dbReference type="Gene3D" id="1.10.420.10">
    <property type="entry name" value="Peroxidase, domain 2"/>
    <property type="match status" value="1"/>
</dbReference>
<dbReference type="GO" id="GO:0042744">
    <property type="term" value="P:hydrogen peroxide catabolic process"/>
    <property type="evidence" value="ECO:0007669"/>
    <property type="project" value="UniProtKB-KW"/>
</dbReference>
<feature type="disulfide bond" evidence="21">
    <location>
        <begin position="122"/>
        <end position="203"/>
    </location>
</feature>
<feature type="binding site" evidence="18">
    <location>
        <position position="251"/>
    </location>
    <ligand>
        <name>substrate</name>
    </ligand>
</feature>
<dbReference type="GO" id="GO:0140825">
    <property type="term" value="F:lactoperoxidase activity"/>
    <property type="evidence" value="ECO:0007669"/>
    <property type="project" value="UniProtKB-EC"/>
</dbReference>
<evidence type="ECO:0000256" key="1">
    <source>
        <dbReference type="ARBA" id="ARBA00000189"/>
    </source>
</evidence>
<evidence type="ECO:0000256" key="13">
    <source>
        <dbReference type="ARBA" id="ARBA00023004"/>
    </source>
</evidence>
<dbReference type="PROSITE" id="PS00435">
    <property type="entry name" value="PEROXIDASE_1"/>
    <property type="match status" value="1"/>
</dbReference>
<gene>
    <name evidence="25" type="ORF">CASFOL_009679</name>
</gene>
<name>A0ABD3DUD8_9LAMI</name>
<feature type="binding site" evidence="19">
    <location>
        <position position="328"/>
    </location>
    <ligand>
        <name>Ca(2+)</name>
        <dbReference type="ChEBI" id="CHEBI:29108"/>
        <label>2</label>
    </ligand>
</feature>
<evidence type="ECO:0000256" key="2">
    <source>
        <dbReference type="ARBA" id="ARBA00002322"/>
    </source>
</evidence>
<dbReference type="InterPro" id="IPR000823">
    <property type="entry name" value="Peroxidase_pln"/>
</dbReference>
<keyword evidence="8 22" id="KW-0349">Heme</keyword>
<evidence type="ECO:0000313" key="26">
    <source>
        <dbReference type="Proteomes" id="UP001632038"/>
    </source>
</evidence>
<feature type="binding site" evidence="19">
    <location>
        <position position="161"/>
    </location>
    <ligand>
        <name>Ca(2+)</name>
        <dbReference type="ChEBI" id="CHEBI:29108"/>
        <label>1</label>
    </ligand>
</feature>
<comment type="cofactor">
    <cofactor evidence="19 22">
        <name>Ca(2+)</name>
        <dbReference type="ChEBI" id="CHEBI:29108"/>
    </cofactor>
    <text evidence="19 22">Binds 2 calcium ions per subunit.</text>
</comment>
<evidence type="ECO:0000256" key="10">
    <source>
        <dbReference type="ARBA" id="ARBA00022729"/>
    </source>
</evidence>
<dbReference type="InterPro" id="IPR010255">
    <property type="entry name" value="Haem_peroxidase_sf"/>
</dbReference>
<evidence type="ECO:0000256" key="20">
    <source>
        <dbReference type="PIRSR" id="PIRSR600823-4"/>
    </source>
</evidence>
<evidence type="ECO:0000313" key="25">
    <source>
        <dbReference type="EMBL" id="KAL3644499.1"/>
    </source>
</evidence>
<keyword evidence="13 19" id="KW-0408">Iron</keyword>
<dbReference type="SUPFAM" id="SSF48113">
    <property type="entry name" value="Heme-dependent peroxidases"/>
    <property type="match status" value="1"/>
</dbReference>
<comment type="subcellular location">
    <subcellularLocation>
        <location evidence="3 22">Secreted</location>
    </subcellularLocation>
</comment>